<dbReference type="SUPFAM" id="SSF46785">
    <property type="entry name" value="Winged helix' DNA-binding domain"/>
    <property type="match status" value="1"/>
</dbReference>
<proteinExistence type="predicted"/>
<organism evidence="2 3">
    <name type="scientific">Allohahella marinimesophila</name>
    <dbReference type="NCBI Taxonomy" id="1054972"/>
    <lineage>
        <taxon>Bacteria</taxon>
        <taxon>Pseudomonadati</taxon>
        <taxon>Pseudomonadota</taxon>
        <taxon>Gammaproteobacteria</taxon>
        <taxon>Oceanospirillales</taxon>
        <taxon>Hahellaceae</taxon>
        <taxon>Allohahella</taxon>
    </lineage>
</organism>
<evidence type="ECO:0000313" key="2">
    <source>
        <dbReference type="EMBL" id="GAA3955462.1"/>
    </source>
</evidence>
<dbReference type="PANTHER" id="PTHR33164">
    <property type="entry name" value="TRANSCRIPTIONAL REGULATOR, MARR FAMILY"/>
    <property type="match status" value="1"/>
</dbReference>
<dbReference type="SMART" id="SM00347">
    <property type="entry name" value="HTH_MARR"/>
    <property type="match status" value="1"/>
</dbReference>
<dbReference type="InterPro" id="IPR036388">
    <property type="entry name" value="WH-like_DNA-bd_sf"/>
</dbReference>
<dbReference type="Pfam" id="PF01047">
    <property type="entry name" value="MarR"/>
    <property type="match status" value="1"/>
</dbReference>
<feature type="domain" description="HTH marR-type" evidence="1">
    <location>
        <begin position="20"/>
        <end position="155"/>
    </location>
</feature>
<dbReference type="PRINTS" id="PR00598">
    <property type="entry name" value="HTHMARR"/>
</dbReference>
<dbReference type="InterPro" id="IPR036390">
    <property type="entry name" value="WH_DNA-bd_sf"/>
</dbReference>
<dbReference type="InterPro" id="IPR000835">
    <property type="entry name" value="HTH_MarR-typ"/>
</dbReference>
<sequence>MPRQSQPAPDTTDDSFQRIHDALAHRPGFLIRRLHQIHVALFLEECAGFNITPVQYSVLTALRETSLDQKSIAIAIGIDRATMTEVLKRLDSAGWIHRVKSVADNRRRIASLTPAGRDLLEAMDEKARRAHERTIAPLEKAEREQFVNYMMQLVDAGNDYGRATLKIS</sequence>
<accession>A0ABP7NWB7</accession>
<dbReference type="InterPro" id="IPR039422">
    <property type="entry name" value="MarR/SlyA-like"/>
</dbReference>
<dbReference type="Proteomes" id="UP001501337">
    <property type="component" value="Unassembled WGS sequence"/>
</dbReference>
<name>A0ABP7NWB7_9GAMM</name>
<keyword evidence="3" id="KW-1185">Reference proteome</keyword>
<comment type="caution">
    <text evidence="2">The sequence shown here is derived from an EMBL/GenBank/DDBJ whole genome shotgun (WGS) entry which is preliminary data.</text>
</comment>
<dbReference type="PROSITE" id="PS50995">
    <property type="entry name" value="HTH_MARR_2"/>
    <property type="match status" value="1"/>
</dbReference>
<dbReference type="RefSeq" id="WP_344804421.1">
    <property type="nucleotide sequence ID" value="NZ_BAABBO010000007.1"/>
</dbReference>
<dbReference type="Gene3D" id="1.10.10.10">
    <property type="entry name" value="Winged helix-like DNA-binding domain superfamily/Winged helix DNA-binding domain"/>
    <property type="match status" value="1"/>
</dbReference>
<dbReference type="PANTHER" id="PTHR33164:SF95">
    <property type="entry name" value="TRANSCRIPTIONAL REGULATOR"/>
    <property type="match status" value="1"/>
</dbReference>
<evidence type="ECO:0000259" key="1">
    <source>
        <dbReference type="PROSITE" id="PS50995"/>
    </source>
</evidence>
<reference evidence="3" key="1">
    <citation type="journal article" date="2019" name="Int. J. Syst. Evol. Microbiol.">
        <title>The Global Catalogue of Microorganisms (GCM) 10K type strain sequencing project: providing services to taxonomists for standard genome sequencing and annotation.</title>
        <authorList>
            <consortium name="The Broad Institute Genomics Platform"/>
            <consortium name="The Broad Institute Genome Sequencing Center for Infectious Disease"/>
            <person name="Wu L."/>
            <person name="Ma J."/>
        </authorList>
    </citation>
    <scope>NUCLEOTIDE SEQUENCE [LARGE SCALE GENOMIC DNA]</scope>
    <source>
        <strain evidence="3">JCM 17555</strain>
    </source>
</reference>
<dbReference type="EMBL" id="BAABBO010000007">
    <property type="protein sequence ID" value="GAA3955462.1"/>
    <property type="molecule type" value="Genomic_DNA"/>
</dbReference>
<gene>
    <name evidence="2" type="ORF">GCM10022278_12560</name>
</gene>
<evidence type="ECO:0000313" key="3">
    <source>
        <dbReference type="Proteomes" id="UP001501337"/>
    </source>
</evidence>
<protein>
    <submittedName>
        <fullName evidence="2">MarR family transcriptional regulator</fullName>
    </submittedName>
</protein>